<evidence type="ECO:0000313" key="3">
    <source>
        <dbReference type="EMBL" id="CAH3022367.1"/>
    </source>
</evidence>
<name>A0ABN8M262_9CNID</name>
<dbReference type="InterPro" id="IPR016197">
    <property type="entry name" value="Chromo-like_dom_sf"/>
</dbReference>
<feature type="compositionally biased region" description="Basic and acidic residues" evidence="1">
    <location>
        <begin position="63"/>
        <end position="78"/>
    </location>
</feature>
<evidence type="ECO:0000259" key="2">
    <source>
        <dbReference type="PROSITE" id="PS50013"/>
    </source>
</evidence>
<dbReference type="SUPFAM" id="SSF54160">
    <property type="entry name" value="Chromo domain-like"/>
    <property type="match status" value="1"/>
</dbReference>
<reference evidence="3 4" key="1">
    <citation type="submission" date="2022-05" db="EMBL/GenBank/DDBJ databases">
        <authorList>
            <consortium name="Genoscope - CEA"/>
            <person name="William W."/>
        </authorList>
    </citation>
    <scope>NUCLEOTIDE SEQUENCE [LARGE SCALE GENOMIC DNA]</scope>
</reference>
<dbReference type="Proteomes" id="UP001159427">
    <property type="component" value="Unassembled WGS sequence"/>
</dbReference>
<evidence type="ECO:0000313" key="4">
    <source>
        <dbReference type="Proteomes" id="UP001159427"/>
    </source>
</evidence>
<accession>A0ABN8M262</accession>
<dbReference type="EMBL" id="CALNXI010000216">
    <property type="protein sequence ID" value="CAH3022367.1"/>
    <property type="molecule type" value="Genomic_DNA"/>
</dbReference>
<dbReference type="InterPro" id="IPR000953">
    <property type="entry name" value="Chromo/chromo_shadow_dom"/>
</dbReference>
<feature type="region of interest" description="Disordered" evidence="1">
    <location>
        <begin position="1"/>
        <end position="88"/>
    </location>
</feature>
<organism evidence="3 4">
    <name type="scientific">Porites evermanni</name>
    <dbReference type="NCBI Taxonomy" id="104178"/>
    <lineage>
        <taxon>Eukaryota</taxon>
        <taxon>Metazoa</taxon>
        <taxon>Cnidaria</taxon>
        <taxon>Anthozoa</taxon>
        <taxon>Hexacorallia</taxon>
        <taxon>Scleractinia</taxon>
        <taxon>Fungiina</taxon>
        <taxon>Poritidae</taxon>
        <taxon>Porites</taxon>
    </lineage>
</organism>
<protein>
    <recommendedName>
        <fullName evidence="2">Chromo domain-containing protein</fullName>
    </recommendedName>
</protein>
<dbReference type="PROSITE" id="PS50013">
    <property type="entry name" value="CHROMO_2"/>
    <property type="match status" value="1"/>
</dbReference>
<comment type="caution">
    <text evidence="3">The sequence shown here is derived from an EMBL/GenBank/DDBJ whole genome shotgun (WGS) entry which is preliminary data.</text>
</comment>
<sequence>MKPFVDPNLRPIDSAPFDDPAEPYIQESDIPKDCFEPISAEANPKDTDLNPVSIEMPLSLQPQKEKESNKESDQEKTKNQLQNAKESTPEALAILKQIVYYAEKILEHRKRNGKVEDLVKWLLYPKN</sequence>
<dbReference type="Gene3D" id="2.40.50.40">
    <property type="match status" value="1"/>
</dbReference>
<feature type="domain" description="Chromo" evidence="2">
    <location>
        <begin position="100"/>
        <end position="127"/>
    </location>
</feature>
<keyword evidence="4" id="KW-1185">Reference proteome</keyword>
<evidence type="ECO:0000256" key="1">
    <source>
        <dbReference type="SAM" id="MobiDB-lite"/>
    </source>
</evidence>
<proteinExistence type="predicted"/>
<gene>
    <name evidence="3" type="ORF">PEVE_00015143</name>
</gene>